<dbReference type="Proteomes" id="UP001193501">
    <property type="component" value="Unassembled WGS sequence"/>
</dbReference>
<dbReference type="InterPro" id="IPR030678">
    <property type="entry name" value="Peptide/Ni-bd"/>
</dbReference>
<gene>
    <name evidence="4" type="ORF">GV832_09860</name>
</gene>
<dbReference type="InterPro" id="IPR039424">
    <property type="entry name" value="SBP_5"/>
</dbReference>
<dbReference type="GO" id="GO:0030288">
    <property type="term" value="C:outer membrane-bounded periplasmic space"/>
    <property type="evidence" value="ECO:0007669"/>
    <property type="project" value="UniProtKB-ARBA"/>
</dbReference>
<feature type="domain" description="Solute-binding protein family 5" evidence="3">
    <location>
        <begin position="91"/>
        <end position="471"/>
    </location>
</feature>
<sequence>MHLAELKAGQLDRREFLTRVTALGVTAAGAYALMGAEAPAVAQEAKVGGIMRVGMEVKAQKDPRLADWPQIANIYRGWLEYLVQYNPDGSFEPRLLESFEANADATEYTLKVRPGVKWNNGDDFTADDVVFNFTRWCDGSVEGNAMASRFPGLTESVQATAADGTPAVNDKGEPVMVTRPRDGAIVKVDDMTVALKMNASDIAVVASISDYPAAIVHRSFKDGDDPSVTPIGTGPYVPGEIAVGQKATLVRAPNHTWWGGTAPLDEIHYIDFGTDPSAMVNLAASEEIDANYETTGDFIEQMDGLGWTKVEAVTMSTIVARFNSNSDLYKEKEVRQALQKTVDPKVVLELGYKGLGTTAENHHAGPIHPEYAQLPPQVLTKDGVKDILAKYNLADAEFEFISLDGGFELDTSDAIAAQMREAGVNVKRTVMPGSTFWNDWQKYPFSSTTWNHRPLAVQNMAYAYTSTGSWNETGMANADFDAAMAKALSLADADQRREQAAIMEQILQDEGYIIQPYWRSLFHHQKANVVGYDMHPAFEHHHYKWSLA</sequence>
<dbReference type="PIRSF" id="PIRSF002741">
    <property type="entry name" value="MppA"/>
    <property type="match status" value="1"/>
</dbReference>
<dbReference type="PANTHER" id="PTHR30290">
    <property type="entry name" value="PERIPLASMIC BINDING COMPONENT OF ABC TRANSPORTER"/>
    <property type="match status" value="1"/>
</dbReference>
<dbReference type="GO" id="GO:0015833">
    <property type="term" value="P:peptide transport"/>
    <property type="evidence" value="ECO:0007669"/>
    <property type="project" value="TreeGrafter"/>
</dbReference>
<keyword evidence="5" id="KW-1185">Reference proteome</keyword>
<name>A0AAE4Y8G0_9RHOB</name>
<dbReference type="SUPFAM" id="SSF53850">
    <property type="entry name" value="Periplasmic binding protein-like II"/>
    <property type="match status" value="1"/>
</dbReference>
<dbReference type="EMBL" id="JAABNR010000008">
    <property type="protein sequence ID" value="NBZ87882.1"/>
    <property type="molecule type" value="Genomic_DNA"/>
</dbReference>
<dbReference type="Gene3D" id="3.40.190.10">
    <property type="entry name" value="Periplasmic binding protein-like II"/>
    <property type="match status" value="1"/>
</dbReference>
<reference evidence="4" key="1">
    <citation type="submission" date="2020-01" db="EMBL/GenBank/DDBJ databases">
        <authorList>
            <person name="Chen W.-M."/>
        </authorList>
    </citation>
    <scope>NUCLEOTIDE SEQUENCE</scope>
    <source>
        <strain evidence="4">CYK-10</strain>
    </source>
</reference>
<dbReference type="Gene3D" id="3.90.76.10">
    <property type="entry name" value="Dipeptide-binding Protein, Domain 1"/>
    <property type="match status" value="1"/>
</dbReference>
<dbReference type="InterPro" id="IPR006311">
    <property type="entry name" value="TAT_signal"/>
</dbReference>
<dbReference type="GO" id="GO:0043190">
    <property type="term" value="C:ATP-binding cassette (ABC) transporter complex"/>
    <property type="evidence" value="ECO:0007669"/>
    <property type="project" value="InterPro"/>
</dbReference>
<accession>A0AAE4Y8G0</accession>
<evidence type="ECO:0000313" key="4">
    <source>
        <dbReference type="EMBL" id="NBZ87882.1"/>
    </source>
</evidence>
<comment type="similarity">
    <text evidence="2">Belongs to the bacterial solute-binding protein 5 family.</text>
</comment>
<evidence type="ECO:0000256" key="2">
    <source>
        <dbReference type="ARBA" id="ARBA00005695"/>
    </source>
</evidence>
<dbReference type="AlphaFoldDB" id="A0AAE4Y8G0"/>
<dbReference type="CDD" id="cd08503">
    <property type="entry name" value="PBP2_NikA_DppA_OppA_like_17"/>
    <property type="match status" value="1"/>
</dbReference>
<evidence type="ECO:0000313" key="5">
    <source>
        <dbReference type="Proteomes" id="UP001193501"/>
    </source>
</evidence>
<comment type="subcellular location">
    <subcellularLocation>
        <location evidence="1">Periplasm</location>
    </subcellularLocation>
</comment>
<dbReference type="GO" id="GO:1904680">
    <property type="term" value="F:peptide transmembrane transporter activity"/>
    <property type="evidence" value="ECO:0007669"/>
    <property type="project" value="TreeGrafter"/>
</dbReference>
<dbReference type="InterPro" id="IPR000914">
    <property type="entry name" value="SBP_5_dom"/>
</dbReference>
<evidence type="ECO:0000256" key="1">
    <source>
        <dbReference type="ARBA" id="ARBA00004418"/>
    </source>
</evidence>
<comment type="caution">
    <text evidence="4">The sequence shown here is derived from an EMBL/GenBank/DDBJ whole genome shotgun (WGS) entry which is preliminary data.</text>
</comment>
<evidence type="ECO:0000259" key="3">
    <source>
        <dbReference type="Pfam" id="PF00496"/>
    </source>
</evidence>
<dbReference type="Gene3D" id="3.10.105.10">
    <property type="entry name" value="Dipeptide-binding Protein, Domain 3"/>
    <property type="match status" value="1"/>
</dbReference>
<proteinExistence type="inferred from homology"/>
<protein>
    <submittedName>
        <fullName evidence="4">Diguanylate cyclase</fullName>
    </submittedName>
</protein>
<organism evidence="4 5">
    <name type="scientific">Stagnihabitans tardus</name>
    <dbReference type="NCBI Taxonomy" id="2699202"/>
    <lineage>
        <taxon>Bacteria</taxon>
        <taxon>Pseudomonadati</taxon>
        <taxon>Pseudomonadota</taxon>
        <taxon>Alphaproteobacteria</taxon>
        <taxon>Rhodobacterales</taxon>
        <taxon>Paracoccaceae</taxon>
        <taxon>Stagnihabitans</taxon>
    </lineage>
</organism>
<dbReference type="PROSITE" id="PS51318">
    <property type="entry name" value="TAT"/>
    <property type="match status" value="1"/>
</dbReference>
<dbReference type="Pfam" id="PF00496">
    <property type="entry name" value="SBP_bac_5"/>
    <property type="match status" value="1"/>
</dbReference>